<evidence type="ECO:0000256" key="1">
    <source>
        <dbReference type="ARBA" id="ARBA00022737"/>
    </source>
</evidence>
<dbReference type="OrthoDB" id="9816400at2"/>
<dbReference type="Pfam" id="PF25023">
    <property type="entry name" value="TEN_YD-shell"/>
    <property type="match status" value="1"/>
</dbReference>
<dbReference type="EMBL" id="VUOL01000030">
    <property type="protein sequence ID" value="KAA2226157.1"/>
    <property type="molecule type" value="Genomic_DNA"/>
</dbReference>
<dbReference type="Proteomes" id="UP000325296">
    <property type="component" value="Unassembled WGS sequence"/>
</dbReference>
<keyword evidence="5" id="KW-1185">Reference proteome</keyword>
<evidence type="ECO:0000313" key="4">
    <source>
        <dbReference type="EMBL" id="SDV08937.1"/>
    </source>
</evidence>
<dbReference type="InterPro" id="IPR056823">
    <property type="entry name" value="TEN-like_YD-shell"/>
</dbReference>
<evidence type="ECO:0000313" key="6">
    <source>
        <dbReference type="Proteomes" id="UP000325296"/>
    </source>
</evidence>
<feature type="domain" description="Teneurin-like YD-shell" evidence="2">
    <location>
        <begin position="19"/>
        <end position="129"/>
    </location>
</feature>
<dbReference type="RefSeq" id="WP_090292544.1">
    <property type="nucleotide sequence ID" value="NZ_BMNU01000024.1"/>
</dbReference>
<accession>A0A5B2UIY9</accession>
<reference evidence="3 6" key="2">
    <citation type="submission" date="2019-09" db="EMBL/GenBank/DDBJ databases">
        <title>Draft genome sequence of Pseudomonas brenneri CCUG 51514(T).</title>
        <authorList>
            <person name="Tunovic T."/>
            <person name="Pineiro-Iglesias B."/>
            <person name="Unosson C."/>
            <person name="Inganas E."/>
            <person name="Ohlen M."/>
            <person name="Cardew S."/>
            <person name="Jensie-Markopoulos S."/>
            <person name="Salva-Serra F."/>
            <person name="Jaen-Luchoro D."/>
            <person name="Svensson-Stadler L."/>
            <person name="Chun J."/>
            <person name="Moore E."/>
        </authorList>
    </citation>
    <scope>NUCLEOTIDE SEQUENCE [LARGE SCALE GENOMIC DNA]</scope>
    <source>
        <strain evidence="3 6">CCUG 51514</strain>
    </source>
</reference>
<organism evidence="3 6">
    <name type="scientific">Pseudomonas brenneri</name>
    <dbReference type="NCBI Taxonomy" id="129817"/>
    <lineage>
        <taxon>Bacteria</taxon>
        <taxon>Pseudomonadati</taxon>
        <taxon>Pseudomonadota</taxon>
        <taxon>Gammaproteobacteria</taxon>
        <taxon>Pseudomonadales</taxon>
        <taxon>Pseudomonadaceae</taxon>
        <taxon>Pseudomonas</taxon>
    </lineage>
</organism>
<reference evidence="4 5" key="1">
    <citation type="submission" date="2016-10" db="EMBL/GenBank/DDBJ databases">
        <authorList>
            <person name="Varghese N."/>
            <person name="Submissions S."/>
        </authorList>
    </citation>
    <scope>NUCLEOTIDE SEQUENCE [LARGE SCALE GENOMIC DNA]</scope>
    <source>
        <strain evidence="4 5">BS2771</strain>
    </source>
</reference>
<dbReference type="InterPro" id="IPR022385">
    <property type="entry name" value="Rhs_assc_core"/>
</dbReference>
<dbReference type="PANTHER" id="PTHR32305:SF17">
    <property type="entry name" value="TRNA NUCLEASE WAPA"/>
    <property type="match status" value="1"/>
</dbReference>
<protein>
    <submittedName>
        <fullName evidence="4">RHS repeat-associated core domain-containing protein</fullName>
    </submittedName>
</protein>
<proteinExistence type="predicted"/>
<dbReference type="Proteomes" id="UP000199620">
    <property type="component" value="Chromosome I"/>
</dbReference>
<evidence type="ECO:0000313" key="3">
    <source>
        <dbReference type="EMBL" id="KAA2226157.1"/>
    </source>
</evidence>
<evidence type="ECO:0000259" key="2">
    <source>
        <dbReference type="Pfam" id="PF25023"/>
    </source>
</evidence>
<dbReference type="AlphaFoldDB" id="A0A5B2UIY9"/>
<dbReference type="PANTHER" id="PTHR32305">
    <property type="match status" value="1"/>
</dbReference>
<dbReference type="NCBIfam" id="TIGR03696">
    <property type="entry name" value="Rhs_assc_core"/>
    <property type="match status" value="1"/>
</dbReference>
<sequence>MDVLKELGRMLGATSLCTLIIVDFVQADTVTYFHNDISGSPLAATDTAGNLLWKENYKPYGEKLNRSSSSNSNKIGFHGKAYDDATGLAYMGARYYDPVLGRFMGIDPKEVSSSEIHSFNRYSYANNNPYRFVDPDGREAVSVDSRNNQAIASMINSYASKTFGFNSSNRLEVIGANNRSGGSEHYSARLEQAISSKNSIYIKLGSTLFDHEQGRDVNISELGGAATTSYRDGSANLITVGKEMTSYSAKDGGTISPDQGAGLMHEMVGHAIPRMVGSETGNAVSNENTVRTEMKMPLRAPDRNHKE</sequence>
<keyword evidence="1" id="KW-0677">Repeat</keyword>
<dbReference type="InterPro" id="IPR050708">
    <property type="entry name" value="T6SS_VgrG/RHS"/>
</dbReference>
<name>A0A5B2UIY9_9PSED</name>
<dbReference type="EMBL" id="LT629800">
    <property type="protein sequence ID" value="SDV08937.1"/>
    <property type="molecule type" value="Genomic_DNA"/>
</dbReference>
<dbReference type="Gene3D" id="2.180.10.10">
    <property type="entry name" value="RHS repeat-associated core"/>
    <property type="match status" value="1"/>
</dbReference>
<gene>
    <name evidence="3" type="ORF">F1720_27595</name>
    <name evidence="4" type="ORF">SAMN04490181_4565</name>
</gene>
<evidence type="ECO:0000313" key="5">
    <source>
        <dbReference type="Proteomes" id="UP000199620"/>
    </source>
</evidence>